<accession>A0A6A1UTK3</accession>
<comment type="caution">
    <text evidence="1">The sequence shown here is derived from an EMBL/GenBank/DDBJ whole genome shotgun (WGS) entry which is preliminary data.</text>
</comment>
<reference evidence="1 2" key="1">
    <citation type="journal article" date="2019" name="Plant Biotechnol. J.">
        <title>The red bayberry genome and genetic basis of sex determination.</title>
        <authorList>
            <person name="Jia H.M."/>
            <person name="Jia H.J."/>
            <person name="Cai Q.L."/>
            <person name="Wang Y."/>
            <person name="Zhao H.B."/>
            <person name="Yang W.F."/>
            <person name="Wang G.Y."/>
            <person name="Li Y.H."/>
            <person name="Zhan D.L."/>
            <person name="Shen Y.T."/>
            <person name="Niu Q.F."/>
            <person name="Chang L."/>
            <person name="Qiu J."/>
            <person name="Zhao L."/>
            <person name="Xie H.B."/>
            <person name="Fu W.Y."/>
            <person name="Jin J."/>
            <person name="Li X.W."/>
            <person name="Jiao Y."/>
            <person name="Zhou C.C."/>
            <person name="Tu T."/>
            <person name="Chai C.Y."/>
            <person name="Gao J.L."/>
            <person name="Fan L.J."/>
            <person name="van de Weg E."/>
            <person name="Wang J.Y."/>
            <person name="Gao Z.S."/>
        </authorList>
    </citation>
    <scope>NUCLEOTIDE SEQUENCE [LARGE SCALE GENOMIC DNA]</scope>
    <source>
        <tissue evidence="1">Leaves</tissue>
    </source>
</reference>
<organism evidence="1 2">
    <name type="scientific">Morella rubra</name>
    <name type="common">Chinese bayberry</name>
    <dbReference type="NCBI Taxonomy" id="262757"/>
    <lineage>
        <taxon>Eukaryota</taxon>
        <taxon>Viridiplantae</taxon>
        <taxon>Streptophyta</taxon>
        <taxon>Embryophyta</taxon>
        <taxon>Tracheophyta</taxon>
        <taxon>Spermatophyta</taxon>
        <taxon>Magnoliopsida</taxon>
        <taxon>eudicotyledons</taxon>
        <taxon>Gunneridae</taxon>
        <taxon>Pentapetalae</taxon>
        <taxon>rosids</taxon>
        <taxon>fabids</taxon>
        <taxon>Fagales</taxon>
        <taxon>Myricaceae</taxon>
        <taxon>Morella</taxon>
    </lineage>
</organism>
<name>A0A6A1UTK3_9ROSI</name>
<dbReference type="Proteomes" id="UP000516437">
    <property type="component" value="Chromosome 8"/>
</dbReference>
<evidence type="ECO:0000313" key="2">
    <source>
        <dbReference type="Proteomes" id="UP000516437"/>
    </source>
</evidence>
<sequence length="136" mass="15670">MPEQVWVLPGTHHSLSLSLRIFPAIRGILVPLRATGNKSCPATTALNHLYQEFLRVVLVLITTITGHHWVSESYVARSFIESKWYICFSNFGGIRKLRGILEENLEVLGRNEFKVDRKFLELEVLESTDEREFIDN</sequence>
<keyword evidence="2" id="KW-1185">Reference proteome</keyword>
<evidence type="ECO:0000313" key="1">
    <source>
        <dbReference type="EMBL" id="KAB1203446.1"/>
    </source>
</evidence>
<dbReference type="AlphaFoldDB" id="A0A6A1UTK3"/>
<gene>
    <name evidence="1" type="ORF">CJ030_MR8G026776</name>
</gene>
<protein>
    <submittedName>
        <fullName evidence="1">Uncharacterized protein</fullName>
    </submittedName>
</protein>
<proteinExistence type="predicted"/>
<dbReference type="EMBL" id="RXIC02000026">
    <property type="protein sequence ID" value="KAB1203446.1"/>
    <property type="molecule type" value="Genomic_DNA"/>
</dbReference>